<reference evidence="1 2" key="1">
    <citation type="submission" date="2020-03" db="EMBL/GenBank/DDBJ databases">
        <title>Isolation of cellulose-producing strains, genome characterization and application of the synthesized cellulose films as an economical and sustainable material for piezoelectric sensor construction.</title>
        <authorList>
            <person name="Mangayil R.K."/>
        </authorList>
    </citation>
    <scope>NUCLEOTIDE SEQUENCE [LARGE SCALE GENOMIC DNA]</scope>
    <source>
        <strain evidence="1 2">ENS 9a1a</strain>
    </source>
</reference>
<protein>
    <submittedName>
        <fullName evidence="1">Endoribonuclease L-PSP</fullName>
    </submittedName>
</protein>
<keyword evidence="2" id="KW-1185">Reference proteome</keyword>
<sequence length="158" mass="17586">MPRSCPEPAKGREKKNFLWTKHDHFVILAIMEENTPFHPPAEVHIRHLTGVDRQTGTFPPDLFAQIRQALAAGMDRLASQGMTAENVTRIVFTLSRTDGFNACFPLLNDLFARTCPATTLRLVSPFAQAGQLVEIDLVTLPGTDGDWKSDFPQPADEK</sequence>
<dbReference type="AlphaFoldDB" id="A0A858JRI8"/>
<dbReference type="Proteomes" id="UP000502533">
    <property type="component" value="Chromosome"/>
</dbReference>
<organism evidence="1 2">
    <name type="scientific">Komagataeibacter rhaeticus</name>
    <dbReference type="NCBI Taxonomy" id="215221"/>
    <lineage>
        <taxon>Bacteria</taxon>
        <taxon>Pseudomonadati</taxon>
        <taxon>Pseudomonadota</taxon>
        <taxon>Alphaproteobacteria</taxon>
        <taxon>Acetobacterales</taxon>
        <taxon>Acetobacteraceae</taxon>
        <taxon>Komagataeibacter</taxon>
    </lineage>
</organism>
<dbReference type="SUPFAM" id="SSF55298">
    <property type="entry name" value="YjgF-like"/>
    <property type="match status" value="1"/>
</dbReference>
<name>A0A858JRI8_9PROT</name>
<dbReference type="EMBL" id="CP050139">
    <property type="protein sequence ID" value="QIP36533.1"/>
    <property type="molecule type" value="Genomic_DNA"/>
</dbReference>
<accession>A0A858JRI8</accession>
<evidence type="ECO:0000313" key="1">
    <source>
        <dbReference type="EMBL" id="QIP36533.1"/>
    </source>
</evidence>
<dbReference type="Gene3D" id="3.30.1330.40">
    <property type="entry name" value="RutC-like"/>
    <property type="match status" value="1"/>
</dbReference>
<dbReference type="InterPro" id="IPR035959">
    <property type="entry name" value="RutC-like_sf"/>
</dbReference>
<proteinExistence type="predicted"/>
<dbReference type="KEGG" id="kre:GWK63_14585"/>
<evidence type="ECO:0000313" key="2">
    <source>
        <dbReference type="Proteomes" id="UP000502533"/>
    </source>
</evidence>
<gene>
    <name evidence="1" type="ORF">GWK63_14585</name>
</gene>